<organism evidence="1 2">
    <name type="scientific">Eiseniibacteriota bacterium</name>
    <dbReference type="NCBI Taxonomy" id="2212470"/>
    <lineage>
        <taxon>Bacteria</taxon>
        <taxon>Candidatus Eiseniibacteriota</taxon>
    </lineage>
</organism>
<dbReference type="SUPFAM" id="SSF54197">
    <property type="entry name" value="HIT-like"/>
    <property type="match status" value="1"/>
</dbReference>
<accession>A0A956NIF9</accession>
<reference evidence="1" key="1">
    <citation type="submission" date="2020-04" db="EMBL/GenBank/DDBJ databases">
        <authorList>
            <person name="Zhang T."/>
        </authorList>
    </citation>
    <scope>NUCLEOTIDE SEQUENCE</scope>
    <source>
        <strain evidence="1">HKST-UBA02</strain>
    </source>
</reference>
<dbReference type="InterPro" id="IPR036265">
    <property type="entry name" value="HIT-like_sf"/>
</dbReference>
<comment type="caution">
    <text evidence="1">The sequence shown here is derived from an EMBL/GenBank/DDBJ whole genome shotgun (WGS) entry which is preliminary data.</text>
</comment>
<evidence type="ECO:0000313" key="1">
    <source>
        <dbReference type="EMBL" id="MCA9759356.1"/>
    </source>
</evidence>
<dbReference type="AlphaFoldDB" id="A0A956NIF9"/>
<name>A0A956NIF9_UNCEI</name>
<evidence type="ECO:0008006" key="3">
    <source>
        <dbReference type="Google" id="ProtNLM"/>
    </source>
</evidence>
<proteinExistence type="predicted"/>
<sequence>MTNPPVFEGIAKARTGDNPAVVCRLPSGWVLLGETQFLAGYCVLYADPVAESLNTISGWERAQFLEDLSLMGDAVLAVTNARRMNYSILGNVLPVLHGHAFPRYDWEDEAFRAGPVWLYPDATRNLPAFDPVRDAPLMKRIHDKLIELEAKVSDQTYPWQVALGLAPKKDAPN</sequence>
<dbReference type="Gene3D" id="3.30.428.10">
    <property type="entry name" value="HIT-like"/>
    <property type="match status" value="1"/>
</dbReference>
<dbReference type="EMBL" id="JAGQHS010000321">
    <property type="protein sequence ID" value="MCA9759356.1"/>
    <property type="molecule type" value="Genomic_DNA"/>
</dbReference>
<gene>
    <name evidence="1" type="ORF">KDA27_26420</name>
</gene>
<protein>
    <recommendedName>
        <fullName evidence="3">HIT domain-containing protein</fullName>
    </recommendedName>
</protein>
<reference evidence="1" key="2">
    <citation type="journal article" date="2021" name="Microbiome">
        <title>Successional dynamics and alternative stable states in a saline activated sludge microbial community over 9 years.</title>
        <authorList>
            <person name="Wang Y."/>
            <person name="Ye J."/>
            <person name="Ju F."/>
            <person name="Liu L."/>
            <person name="Boyd J.A."/>
            <person name="Deng Y."/>
            <person name="Parks D.H."/>
            <person name="Jiang X."/>
            <person name="Yin X."/>
            <person name="Woodcroft B.J."/>
            <person name="Tyson G.W."/>
            <person name="Hugenholtz P."/>
            <person name="Polz M.F."/>
            <person name="Zhang T."/>
        </authorList>
    </citation>
    <scope>NUCLEOTIDE SEQUENCE</scope>
    <source>
        <strain evidence="1">HKST-UBA02</strain>
    </source>
</reference>
<dbReference type="Proteomes" id="UP000739538">
    <property type="component" value="Unassembled WGS sequence"/>
</dbReference>
<evidence type="ECO:0000313" key="2">
    <source>
        <dbReference type="Proteomes" id="UP000739538"/>
    </source>
</evidence>